<evidence type="ECO:0000313" key="2">
    <source>
        <dbReference type="EMBL" id="PMD19193.1"/>
    </source>
</evidence>
<reference evidence="2 3" key="1">
    <citation type="submission" date="2016-05" db="EMBL/GenBank/DDBJ databases">
        <title>A degradative enzymes factory behind the ericoid mycorrhizal symbiosis.</title>
        <authorList>
            <consortium name="DOE Joint Genome Institute"/>
            <person name="Martino E."/>
            <person name="Morin E."/>
            <person name="Grelet G."/>
            <person name="Kuo A."/>
            <person name="Kohler A."/>
            <person name="Daghino S."/>
            <person name="Barry K."/>
            <person name="Choi C."/>
            <person name="Cichocki N."/>
            <person name="Clum A."/>
            <person name="Copeland A."/>
            <person name="Hainaut M."/>
            <person name="Haridas S."/>
            <person name="Labutti K."/>
            <person name="Lindquist E."/>
            <person name="Lipzen A."/>
            <person name="Khouja H.-R."/>
            <person name="Murat C."/>
            <person name="Ohm R."/>
            <person name="Olson A."/>
            <person name="Spatafora J."/>
            <person name="Veneault-Fourrey C."/>
            <person name="Henrissat B."/>
            <person name="Grigoriev I."/>
            <person name="Martin F."/>
            <person name="Perotto S."/>
        </authorList>
    </citation>
    <scope>NUCLEOTIDE SEQUENCE [LARGE SCALE GENOMIC DNA]</scope>
    <source>
        <strain evidence="2 3">UAMH 7357</strain>
    </source>
</reference>
<keyword evidence="3" id="KW-1185">Reference proteome</keyword>
<protein>
    <submittedName>
        <fullName evidence="2">Uncharacterized protein</fullName>
    </submittedName>
</protein>
<dbReference type="Proteomes" id="UP000235672">
    <property type="component" value="Unassembled WGS sequence"/>
</dbReference>
<accession>A0A2J6PYT6</accession>
<evidence type="ECO:0000256" key="1">
    <source>
        <dbReference type="SAM" id="Phobius"/>
    </source>
</evidence>
<organism evidence="2 3">
    <name type="scientific">Hyaloscypha hepaticicola</name>
    <dbReference type="NCBI Taxonomy" id="2082293"/>
    <lineage>
        <taxon>Eukaryota</taxon>
        <taxon>Fungi</taxon>
        <taxon>Dikarya</taxon>
        <taxon>Ascomycota</taxon>
        <taxon>Pezizomycotina</taxon>
        <taxon>Leotiomycetes</taxon>
        <taxon>Helotiales</taxon>
        <taxon>Hyaloscyphaceae</taxon>
        <taxon>Hyaloscypha</taxon>
    </lineage>
</organism>
<keyword evidence="1" id="KW-0472">Membrane</keyword>
<sequence>MSKLVELASNTTKLDEITKNNATKIAEIQSKASKASTSLKTLESNSTLMAACAVIDAQEAEDDQCQETFALQRFVKFAANSTAVASATKNNATKIAKIATESSKAATKLQTLTSNSTLQAACSVVMQKDECNTMKKLQKFVDVANNATKLAQVTKGNTTKEAEIKAKAATAQTKLTAMEGNATFVAACTALQGKGTAGTSSSDGIKSTSAKNSAANVLRNAGAGAIGLSTTLMVFLGLFAF</sequence>
<name>A0A2J6PYT6_9HELO</name>
<proteinExistence type="predicted"/>
<feature type="transmembrane region" description="Helical" evidence="1">
    <location>
        <begin position="221"/>
        <end position="240"/>
    </location>
</feature>
<gene>
    <name evidence="2" type="ORF">NA56DRAFT_575640</name>
</gene>
<keyword evidence="1" id="KW-1133">Transmembrane helix</keyword>
<dbReference type="AlphaFoldDB" id="A0A2J6PYT6"/>
<dbReference type="EMBL" id="KZ613490">
    <property type="protein sequence ID" value="PMD19193.1"/>
    <property type="molecule type" value="Genomic_DNA"/>
</dbReference>
<dbReference type="OrthoDB" id="5243723at2759"/>
<keyword evidence="1" id="KW-0812">Transmembrane</keyword>
<evidence type="ECO:0000313" key="3">
    <source>
        <dbReference type="Proteomes" id="UP000235672"/>
    </source>
</evidence>